<dbReference type="Proteomes" id="UP001164390">
    <property type="component" value="Chromosome"/>
</dbReference>
<keyword evidence="1" id="KW-1133">Transmembrane helix</keyword>
<dbReference type="RefSeq" id="WP_271634999.1">
    <property type="nucleotide sequence ID" value="NZ_CP094970.1"/>
</dbReference>
<proteinExistence type="predicted"/>
<dbReference type="AlphaFoldDB" id="A0AA46YM37"/>
<name>A0AA46YM37_9ACTN</name>
<evidence type="ECO:0000313" key="2">
    <source>
        <dbReference type="EMBL" id="UYM06146.1"/>
    </source>
</evidence>
<evidence type="ECO:0000256" key="1">
    <source>
        <dbReference type="SAM" id="Phobius"/>
    </source>
</evidence>
<evidence type="ECO:0000313" key="3">
    <source>
        <dbReference type="Proteomes" id="UP001164390"/>
    </source>
</evidence>
<feature type="transmembrane region" description="Helical" evidence="1">
    <location>
        <begin position="122"/>
        <end position="144"/>
    </location>
</feature>
<accession>A0AA46YM37</accession>
<dbReference type="EMBL" id="CP094970">
    <property type="protein sequence ID" value="UYM06146.1"/>
    <property type="molecule type" value="Genomic_DNA"/>
</dbReference>
<keyword evidence="1" id="KW-0472">Membrane</keyword>
<reference evidence="2" key="1">
    <citation type="submission" date="2022-01" db="EMBL/GenBank/DDBJ databases">
        <title>Nocardioidaceae gen. sp. A5X3R13.</title>
        <authorList>
            <person name="Lopez Marin M.A."/>
            <person name="Uhlik O."/>
        </authorList>
    </citation>
    <scope>NUCLEOTIDE SEQUENCE</scope>
    <source>
        <strain evidence="2">A5X3R13</strain>
    </source>
</reference>
<dbReference type="PROSITE" id="PS51257">
    <property type="entry name" value="PROKAR_LIPOPROTEIN"/>
    <property type="match status" value="1"/>
</dbReference>
<protein>
    <submittedName>
        <fullName evidence="2">Uncharacterized protein</fullName>
    </submittedName>
</protein>
<organism evidence="2 3">
    <name type="scientific">Solicola gregarius</name>
    <dbReference type="NCBI Taxonomy" id="2908642"/>
    <lineage>
        <taxon>Bacteria</taxon>
        <taxon>Bacillati</taxon>
        <taxon>Actinomycetota</taxon>
        <taxon>Actinomycetes</taxon>
        <taxon>Propionibacteriales</taxon>
        <taxon>Nocardioidaceae</taxon>
        <taxon>Solicola</taxon>
    </lineage>
</organism>
<dbReference type="KEGG" id="sgrg:L0C25_03475"/>
<keyword evidence="1" id="KW-0812">Transmembrane</keyword>
<sequence>MSTIVRSGLAALSGVLACIAIALTLNDPELTYSSDITEEAREIQVRCVDDVSDGSSERTGAIADAPLLDAGEFVRGRYEVTRGEDSLDRVTEDASERKADPDQVYRGINADCAAARSDRTNVAVRVLGGAIVVALLALLTPVLLRRE</sequence>
<keyword evidence="3" id="KW-1185">Reference proteome</keyword>
<gene>
    <name evidence="2" type="ORF">L0C25_03475</name>
</gene>